<dbReference type="Pfam" id="PF17745">
    <property type="entry name" value="Ydr279_N"/>
    <property type="match status" value="1"/>
</dbReference>
<evidence type="ECO:0000259" key="20">
    <source>
        <dbReference type="PROSITE" id="PS51471"/>
    </source>
</evidence>
<dbReference type="NCBIfam" id="NF000766">
    <property type="entry name" value="PRK00049.1"/>
    <property type="match status" value="1"/>
</dbReference>
<comment type="similarity">
    <text evidence="6">Belongs to the alkB family.</text>
</comment>
<comment type="similarity">
    <text evidence="5 19">Belongs to the CTP synthase family.</text>
</comment>
<evidence type="ECO:0000256" key="12">
    <source>
        <dbReference type="ARBA" id="ARBA00022962"/>
    </source>
</evidence>
<evidence type="ECO:0000256" key="7">
    <source>
        <dbReference type="ARBA" id="ARBA00022598"/>
    </source>
</evidence>
<dbReference type="NCBIfam" id="TIGR00337">
    <property type="entry name" value="PyrG"/>
    <property type="match status" value="1"/>
</dbReference>
<comment type="catalytic activity">
    <reaction evidence="17 19">
        <text>UTP + L-glutamine + ATP + H2O = CTP + L-glutamate + ADP + phosphate + 2 H(+)</text>
        <dbReference type="Rhea" id="RHEA:26426"/>
        <dbReference type="ChEBI" id="CHEBI:15377"/>
        <dbReference type="ChEBI" id="CHEBI:15378"/>
        <dbReference type="ChEBI" id="CHEBI:29985"/>
        <dbReference type="ChEBI" id="CHEBI:30616"/>
        <dbReference type="ChEBI" id="CHEBI:37563"/>
        <dbReference type="ChEBI" id="CHEBI:43474"/>
        <dbReference type="ChEBI" id="CHEBI:46398"/>
        <dbReference type="ChEBI" id="CHEBI:58359"/>
        <dbReference type="ChEBI" id="CHEBI:456216"/>
        <dbReference type="EC" id="6.3.4.2"/>
    </reaction>
</comment>
<dbReference type="CDD" id="cd03707">
    <property type="entry name" value="EFTU_III"/>
    <property type="match status" value="1"/>
</dbReference>
<comment type="caution">
    <text evidence="22">The sequence shown here is derived from an EMBL/GenBank/DDBJ whole genome shotgun (WGS) entry which is preliminary data.</text>
</comment>
<dbReference type="Pfam" id="PF06418">
    <property type="entry name" value="CTP_synth_N"/>
    <property type="match status" value="1"/>
</dbReference>
<dbReference type="Proteomes" id="UP000823674">
    <property type="component" value="Chromosome A01"/>
</dbReference>
<dbReference type="InterPro" id="IPR005225">
    <property type="entry name" value="Small_GTP-bd"/>
</dbReference>
<dbReference type="EC" id="6.3.4.2" evidence="19"/>
<dbReference type="Gene3D" id="3.40.50.880">
    <property type="match status" value="2"/>
</dbReference>
<gene>
    <name evidence="22" type="primary">A01p012770.1_BraROA</name>
    <name evidence="22" type="ORF">IGI04_001085</name>
</gene>
<keyword evidence="13 19" id="KW-0665">Pyrimidine biosynthesis</keyword>
<dbReference type="Pfam" id="PF09468">
    <property type="entry name" value="RNase_H2-Ydr279"/>
    <property type="match status" value="1"/>
</dbReference>
<keyword evidence="12 19" id="KW-0315">Glutamine amidotransferase</keyword>
<evidence type="ECO:0000256" key="11">
    <source>
        <dbReference type="ARBA" id="ARBA00022917"/>
    </source>
</evidence>
<dbReference type="HAMAP" id="MF_00118_B">
    <property type="entry name" value="EF_Tu_B"/>
    <property type="match status" value="1"/>
</dbReference>
<dbReference type="InterPro" id="IPR004160">
    <property type="entry name" value="Transl_elong_EFTu/EF1A_C"/>
</dbReference>
<dbReference type="PRINTS" id="PR00315">
    <property type="entry name" value="ELONGATNFCT"/>
</dbReference>
<dbReference type="InterPro" id="IPR000795">
    <property type="entry name" value="T_Tr_GTP-bd_dom"/>
</dbReference>
<dbReference type="NCBIfam" id="TIGR00485">
    <property type="entry name" value="EF-Tu"/>
    <property type="match status" value="1"/>
</dbReference>
<feature type="domain" description="Fe2OG dioxygenase" evidence="20">
    <location>
        <begin position="901"/>
        <end position="1043"/>
    </location>
</feature>
<dbReference type="InterPro" id="IPR017456">
    <property type="entry name" value="CTP_synthase_N"/>
</dbReference>
<reference evidence="22 23" key="1">
    <citation type="submission" date="2021-03" db="EMBL/GenBank/DDBJ databases">
        <authorList>
            <person name="King G.J."/>
            <person name="Bancroft I."/>
            <person name="Baten A."/>
            <person name="Bloomfield J."/>
            <person name="Borpatragohain P."/>
            <person name="He Z."/>
            <person name="Irish N."/>
            <person name="Irwin J."/>
            <person name="Liu K."/>
            <person name="Mauleon R.P."/>
            <person name="Moore J."/>
            <person name="Morris R."/>
            <person name="Ostergaard L."/>
            <person name="Wang B."/>
            <person name="Wells R."/>
        </authorList>
    </citation>
    <scope>NUCLEOTIDE SEQUENCE [LARGE SCALE GENOMIC DNA]</scope>
    <source>
        <strain evidence="22">R-o-18</strain>
        <tissue evidence="22">Leaf</tissue>
    </source>
</reference>
<evidence type="ECO:0000256" key="17">
    <source>
        <dbReference type="ARBA" id="ARBA00047781"/>
    </source>
</evidence>
<dbReference type="InterPro" id="IPR040456">
    <property type="entry name" value="RNase_H2_suB"/>
</dbReference>
<dbReference type="InterPro" id="IPR019024">
    <property type="entry name" value="RNase_H2_suB_wHTH"/>
</dbReference>
<comment type="similarity">
    <text evidence="4">Belongs to the TRAFAC class translation factor GTPase superfamily. Classic translation factor GTPase family. EF-Tu/EF-1A subfamily.</text>
</comment>
<dbReference type="NCBIfam" id="NF009372">
    <property type="entry name" value="PRK12735.1"/>
    <property type="match status" value="1"/>
</dbReference>
<dbReference type="CDD" id="cd03697">
    <property type="entry name" value="EFTU_II"/>
    <property type="match status" value="1"/>
</dbReference>
<evidence type="ECO:0000256" key="14">
    <source>
        <dbReference type="ARBA" id="ARBA00023134"/>
    </source>
</evidence>
<comment type="pathway">
    <text evidence="3 19">Pyrimidine metabolism; CTP biosynthesis via de novo pathway; CTP from UDP: step 2/2.</text>
</comment>
<dbReference type="CDD" id="cd01884">
    <property type="entry name" value="EF_Tu"/>
    <property type="match status" value="1"/>
</dbReference>
<keyword evidence="14" id="KW-0342">GTP-binding</keyword>
<dbReference type="PROSITE" id="PS51273">
    <property type="entry name" value="GATASE_TYPE_1"/>
    <property type="match status" value="1"/>
</dbReference>
<evidence type="ECO:0000259" key="21">
    <source>
        <dbReference type="PROSITE" id="PS51722"/>
    </source>
</evidence>
<proteinExistence type="inferred from homology"/>
<sequence length="1471" mass="163132">MKYVVVSGGVVSGLGKGVTASSIGLILKSCGFRVTAIKIDPYLNIDAGTMSPIEHGEVYVLDDGGEVDLDLGNYERFMDIKLTRENNITTGKVYKHVLEKERRGDYLGKTVQVVPHITDAIQEWIERAAKIPVDGQSGPADVCVIELGGTIGDIESMPFIEALGQFSYRVGSENFCLIHVSLVPVLNVKTKPTQHSVKDLRGLGLSPNILACRSTKPLEDNVKAKLSQFCQVPMENIVTLYDCPNIWHIPLLLKEQKAHEAILRVLNLTGIAKEPALEEWSLMAKMSDKLHVPVRIAVVGKYTELLDSYLSIHKALLHASVARRKKLVIDWIPASDLEQGAKKENPDAYKAAWKLLKGADGILVPGGFGNRGVQGKILAAKHARENKVPYLGICLGMQLAVVEYARNVLGLADANSAELDPNTKNPCVIFMPEVNPAMVPRFESSGLTFPGKDETGQRMEIVELPNHPFYVGAQFHPEYKSRPGKPSPLFLGLIGAASGELDNVLQQSCQESIVSRPHSNGKLERLYWKGFGLTRSLKMSSTVWWEGVEKTRVLIAADSGCGGNKPGELLTLRHPKSENGTCYLFNNGMLQEIQWFKQSYGSWFLGDYISQDGSLYMATPVDPVFILLPVFDQARMKKGDDPGKFRQLDEILFVEGYPEYQHLLSLAEKCMEIVCQTQEVGSMKFYRLDNSKVLAWLTCKVRSLKKALPALDKNYAAQDEKQTLVDAVSIVGEYLKTEPWLKLLYDRLGLEFVDPTTKETNTETFPNAIENKMEYSNSLQERANKKTGKPGKQTKQAKVETGSKNIRDMFSRASMELESFRVGLTPTVFYIPGFVTDQEQTQLLDHIYGGSGSKWKTLKNRRLQNWGGMVHEKGLVPQELPSWLTKITAKIHESTGLFPSNINHVLINEYHPDQGIMPHQDGPAYFPVVAILSLGSPVVMDFSPHLRLRSSSDDDISRECGGPERDNQHSFSVLMMPRSLLIFKDDAYSDYLHGISDSPTQCYKQVVNEAEALAYSSGDSRKDGDKILHRDQTRVSLTCRLVPKVHKNLFSSHTPRRSFTVRAARGKFERKKPHVNIGTIGHVDHGKTTLTAALTMALASMGNSVAKKYDEIDAAPEERARGITINTATVEYETENRHYAHVDCPGHADYVKNMITGAAQMDGAILVVSGADGPMPQTKEHILLAKQVGVPDMVVFLNKEDQVDDAELLELVELEVRELLSSYEFNGDDIPIISGSALLAVETLTENPNVKRGDNKWVDKIYELMDAVDSYIPIPQRQTELPFLLAVEDVFSITGRGTVATGRVERGTVKVGETVDLVGLRETRNYTVTGVEMFQKILDEALAGDNVGLLLRGIQKADIQRGMVLAKPGSITPHTKFEAIVYVLKKEEGGRHSPFFAGYRPQFYMRTTDVTGKVTKIMNDKDEESKMVMPGDRVKIVVELIVPVACEQGMRFAIREGGKTVGAGVIQSIIE</sequence>
<dbReference type="SUPFAM" id="SSF50465">
    <property type="entry name" value="EF-Tu/eEF-1alpha/eIF2-gamma C-terminal domain"/>
    <property type="match status" value="1"/>
</dbReference>
<dbReference type="SUPFAM" id="SSF52540">
    <property type="entry name" value="P-loop containing nucleoside triphosphate hydrolases"/>
    <property type="match status" value="2"/>
</dbReference>
<dbReference type="CDD" id="cd03113">
    <property type="entry name" value="CTPS_N"/>
    <property type="match status" value="1"/>
</dbReference>
<keyword evidence="15" id="KW-0539">Nucleus</keyword>
<dbReference type="InterPro" id="IPR031157">
    <property type="entry name" value="G_TR_CS"/>
</dbReference>
<dbReference type="PROSITE" id="PS00301">
    <property type="entry name" value="G_TR_1"/>
    <property type="match status" value="1"/>
</dbReference>
<dbReference type="SUPFAM" id="SSF50447">
    <property type="entry name" value="Translation proteins"/>
    <property type="match status" value="1"/>
</dbReference>
<dbReference type="Pfam" id="PF00009">
    <property type="entry name" value="GTP_EFTU"/>
    <property type="match status" value="1"/>
</dbReference>
<evidence type="ECO:0000256" key="3">
    <source>
        <dbReference type="ARBA" id="ARBA00005171"/>
    </source>
</evidence>
<dbReference type="InterPro" id="IPR033828">
    <property type="entry name" value="GATase1_CTP_Synthase"/>
</dbReference>
<comment type="function">
    <text evidence="1">This protein promotes the GTP-dependent binding of aminoacyl-tRNA to the A-site of ribosomes during protein biosynthesis.</text>
</comment>
<name>A0ABQ7NRW1_BRACM</name>
<dbReference type="NCBIfam" id="NF009373">
    <property type="entry name" value="PRK12736.1"/>
    <property type="match status" value="1"/>
</dbReference>
<keyword evidence="11" id="KW-0648">Protein biosynthesis</keyword>
<dbReference type="InterPro" id="IPR004468">
    <property type="entry name" value="CTP_synthase"/>
</dbReference>
<evidence type="ECO:0000256" key="1">
    <source>
        <dbReference type="ARBA" id="ARBA00003982"/>
    </source>
</evidence>
<dbReference type="Pfam" id="PF03144">
    <property type="entry name" value="GTP_EFTU_D2"/>
    <property type="match status" value="1"/>
</dbReference>
<dbReference type="Pfam" id="PF13532">
    <property type="entry name" value="2OG-FeII_Oxy_2"/>
    <property type="match status" value="1"/>
</dbReference>
<dbReference type="CDD" id="cd09270">
    <property type="entry name" value="RNase_H2-B"/>
    <property type="match status" value="1"/>
</dbReference>
<evidence type="ECO:0000256" key="6">
    <source>
        <dbReference type="ARBA" id="ARBA00007879"/>
    </source>
</evidence>
<keyword evidence="23" id="KW-1185">Reference proteome</keyword>
<dbReference type="Gene3D" id="2.20.25.530">
    <property type="match status" value="1"/>
</dbReference>
<evidence type="ECO:0000313" key="22">
    <source>
        <dbReference type="EMBL" id="KAG5413518.1"/>
    </source>
</evidence>
<dbReference type="Gene3D" id="2.40.30.10">
    <property type="entry name" value="Translation factors"/>
    <property type="match status" value="2"/>
</dbReference>
<comment type="function">
    <text evidence="19">Catalyzes the ATP-dependent amination of UTP to CTP with either L-glutamine or ammonia as the source of nitrogen.</text>
</comment>
<evidence type="ECO:0000313" key="23">
    <source>
        <dbReference type="Proteomes" id="UP000823674"/>
    </source>
</evidence>
<dbReference type="InterPro" id="IPR029062">
    <property type="entry name" value="Class_I_gatase-like"/>
</dbReference>
<evidence type="ECO:0000256" key="2">
    <source>
        <dbReference type="ARBA" id="ARBA00004123"/>
    </source>
</evidence>
<dbReference type="InterPro" id="IPR041709">
    <property type="entry name" value="EF-Tu_GTP-bd"/>
</dbReference>
<dbReference type="InterPro" id="IPR027417">
    <property type="entry name" value="P-loop_NTPase"/>
</dbReference>
<keyword evidence="9" id="KW-0251">Elongation factor</keyword>
<dbReference type="PANTHER" id="PTHR11550">
    <property type="entry name" value="CTP SYNTHASE"/>
    <property type="match status" value="1"/>
</dbReference>
<keyword evidence="7 19" id="KW-0436">Ligase</keyword>
<dbReference type="Gene3D" id="1.10.20.120">
    <property type="match status" value="1"/>
</dbReference>
<dbReference type="InterPro" id="IPR017926">
    <property type="entry name" value="GATASE"/>
</dbReference>
<organism evidence="22 23">
    <name type="scientific">Brassica rapa subsp. trilocularis</name>
    <dbReference type="NCBI Taxonomy" id="1813537"/>
    <lineage>
        <taxon>Eukaryota</taxon>
        <taxon>Viridiplantae</taxon>
        <taxon>Streptophyta</taxon>
        <taxon>Embryophyta</taxon>
        <taxon>Tracheophyta</taxon>
        <taxon>Spermatophyta</taxon>
        <taxon>Magnoliopsida</taxon>
        <taxon>eudicotyledons</taxon>
        <taxon>Gunneridae</taxon>
        <taxon>Pentapetalae</taxon>
        <taxon>rosids</taxon>
        <taxon>malvids</taxon>
        <taxon>Brassicales</taxon>
        <taxon>Brassicaceae</taxon>
        <taxon>Brassiceae</taxon>
        <taxon>Brassica</taxon>
    </lineage>
</organism>
<evidence type="ECO:0000256" key="5">
    <source>
        <dbReference type="ARBA" id="ARBA00007533"/>
    </source>
</evidence>
<evidence type="ECO:0000256" key="19">
    <source>
        <dbReference type="RuleBase" id="RU810713"/>
    </source>
</evidence>
<dbReference type="CDD" id="cd01746">
    <property type="entry name" value="GATase1_CTP_Synthase"/>
    <property type="match status" value="1"/>
</dbReference>
<dbReference type="PROSITE" id="PS51471">
    <property type="entry name" value="FE2OG_OXY"/>
    <property type="match status" value="1"/>
</dbReference>
<evidence type="ECO:0000256" key="4">
    <source>
        <dbReference type="ARBA" id="ARBA00007249"/>
    </source>
</evidence>
<dbReference type="Pfam" id="PF03143">
    <property type="entry name" value="GTP_EFTU_D3"/>
    <property type="match status" value="1"/>
</dbReference>
<dbReference type="Gene3D" id="3.40.50.300">
    <property type="entry name" value="P-loop containing nucleotide triphosphate hydrolases"/>
    <property type="match status" value="2"/>
</dbReference>
<dbReference type="PANTHER" id="PTHR11550:SF31">
    <property type="entry name" value="CTP SYNTHASE"/>
    <property type="match status" value="1"/>
</dbReference>
<evidence type="ECO:0000256" key="8">
    <source>
        <dbReference type="ARBA" id="ARBA00022741"/>
    </source>
</evidence>
<dbReference type="InterPro" id="IPR037151">
    <property type="entry name" value="AlkB-like_sf"/>
</dbReference>
<evidence type="ECO:0000256" key="15">
    <source>
        <dbReference type="ARBA" id="ARBA00023242"/>
    </source>
</evidence>
<dbReference type="NCBIfam" id="TIGR00231">
    <property type="entry name" value="small_GTP"/>
    <property type="match status" value="1"/>
</dbReference>
<dbReference type="InterPro" id="IPR004541">
    <property type="entry name" value="Transl_elong_EFTu/EF1A_bac/org"/>
</dbReference>
<dbReference type="Pfam" id="PF00117">
    <property type="entry name" value="GATase"/>
    <property type="match status" value="1"/>
</dbReference>
<evidence type="ECO:0000256" key="16">
    <source>
        <dbReference type="ARBA" id="ARBA00024778"/>
    </source>
</evidence>
<dbReference type="EMBL" id="JADBGQ010000001">
    <property type="protein sequence ID" value="KAG5413518.1"/>
    <property type="molecule type" value="Genomic_DNA"/>
</dbReference>
<dbReference type="PROSITE" id="PS51722">
    <property type="entry name" value="G_TR_2"/>
    <property type="match status" value="1"/>
</dbReference>
<dbReference type="InterPro" id="IPR009001">
    <property type="entry name" value="Transl_elong_EF1A/Init_IF2_C"/>
</dbReference>
<dbReference type="SUPFAM" id="SSF51197">
    <property type="entry name" value="Clavaminate synthase-like"/>
    <property type="match status" value="1"/>
</dbReference>
<protein>
    <recommendedName>
        <fullName evidence="18 19">Multifunctional fusion protein</fullName>
    </recommendedName>
    <domain>
        <recommendedName>
            <fullName evidence="19">CTP synthase</fullName>
            <ecNumber evidence="19">6.3.4.2</ecNumber>
        </recommendedName>
        <alternativeName>
            <fullName evidence="19">UTP--ammonia ligase</fullName>
        </alternativeName>
    </domain>
    <domain>
        <recommendedName>
            <fullName evidence="18">Elongation factor Tu</fullName>
        </recommendedName>
    </domain>
</protein>
<feature type="domain" description="Tr-type G" evidence="21">
    <location>
        <begin position="1072"/>
        <end position="1276"/>
    </location>
</feature>
<evidence type="ECO:0000256" key="10">
    <source>
        <dbReference type="ARBA" id="ARBA00022840"/>
    </source>
</evidence>
<evidence type="ECO:0000256" key="13">
    <source>
        <dbReference type="ARBA" id="ARBA00022975"/>
    </source>
</evidence>
<evidence type="ECO:0000256" key="9">
    <source>
        <dbReference type="ARBA" id="ARBA00022768"/>
    </source>
</evidence>
<keyword evidence="8 19" id="KW-0547">Nucleotide-binding</keyword>
<dbReference type="InterPro" id="IPR033720">
    <property type="entry name" value="EFTU_2"/>
</dbReference>
<dbReference type="InterPro" id="IPR027450">
    <property type="entry name" value="AlkB-like"/>
</dbReference>
<accession>A0ABQ7NRW1</accession>
<dbReference type="SUPFAM" id="SSF52317">
    <property type="entry name" value="Class I glutamine amidotransferase-like"/>
    <property type="match status" value="1"/>
</dbReference>
<dbReference type="InterPro" id="IPR041195">
    <property type="entry name" value="Rnh202_N"/>
</dbReference>
<dbReference type="Gene3D" id="2.60.120.590">
    <property type="entry name" value="Alpha-ketoglutarate-dependent dioxygenase AlkB-like"/>
    <property type="match status" value="1"/>
</dbReference>
<dbReference type="InterPro" id="IPR004161">
    <property type="entry name" value="EFTu-like_2"/>
</dbReference>
<dbReference type="InterPro" id="IPR009000">
    <property type="entry name" value="Transl_B-barrel_sf"/>
</dbReference>
<comment type="subcellular location">
    <subcellularLocation>
        <location evidence="2">Nucleus</location>
    </subcellularLocation>
</comment>
<keyword evidence="10 19" id="KW-0067">ATP-binding</keyword>
<evidence type="ECO:0000256" key="18">
    <source>
        <dbReference type="RuleBase" id="RU004061"/>
    </source>
</evidence>
<dbReference type="InterPro" id="IPR005123">
    <property type="entry name" value="Oxoglu/Fe-dep_dioxygenase_dom"/>
</dbReference>
<dbReference type="NCBIfam" id="NF003792">
    <property type="entry name" value="PRK05380.1"/>
    <property type="match status" value="1"/>
</dbReference>
<comment type="function">
    <text evidence="16">Non catalytic subunit of RNase H2, an endonuclease that specifically degrades the RNA of RNA:DNA hybrids. Participates in DNA replication, possibly by mediating the removal of lagging-strand Okazaki fragment RNA primers during DNA replication. Mediates the excision of single ribonucleotides from DNA:RNA duplexes.</text>
</comment>